<proteinExistence type="predicted"/>
<feature type="domain" description="Glycosyltransferase 2-like" evidence="3">
    <location>
        <begin position="7"/>
        <end position="147"/>
    </location>
</feature>
<evidence type="ECO:0000256" key="2">
    <source>
        <dbReference type="ARBA" id="ARBA00022679"/>
    </source>
</evidence>
<dbReference type="EMBL" id="JPFU01000013">
    <property type="protein sequence ID" value="KEQ35080.1"/>
    <property type="molecule type" value="Genomic_DNA"/>
</dbReference>
<evidence type="ECO:0000256" key="1">
    <source>
        <dbReference type="ARBA" id="ARBA00022676"/>
    </source>
</evidence>
<dbReference type="Proteomes" id="UP000028090">
    <property type="component" value="Unassembled WGS sequence"/>
</dbReference>
<organism evidence="4 5">
    <name type="scientific">Streptococcus mitis</name>
    <dbReference type="NCBI Taxonomy" id="28037"/>
    <lineage>
        <taxon>Bacteria</taxon>
        <taxon>Bacillati</taxon>
        <taxon>Bacillota</taxon>
        <taxon>Bacilli</taxon>
        <taxon>Lactobacillales</taxon>
        <taxon>Streptococcaceae</taxon>
        <taxon>Streptococcus</taxon>
        <taxon>Streptococcus mitis group</taxon>
    </lineage>
</organism>
<dbReference type="SUPFAM" id="SSF53448">
    <property type="entry name" value="Nucleotide-diphospho-sugar transferases"/>
    <property type="match status" value="2"/>
</dbReference>
<evidence type="ECO:0000313" key="4">
    <source>
        <dbReference type="EMBL" id="KEQ35080.1"/>
    </source>
</evidence>
<accession>A0A081PWK7</accession>
<protein>
    <submittedName>
        <fullName evidence="4">Glycosyl transferase 2 family protein</fullName>
    </submittedName>
</protein>
<gene>
    <name evidence="4" type="ORF">SK629_1710</name>
</gene>
<keyword evidence="2 4" id="KW-0808">Transferase</keyword>
<evidence type="ECO:0000259" key="3">
    <source>
        <dbReference type="Pfam" id="PF00535"/>
    </source>
</evidence>
<name>A0A081PWK7_STRMT</name>
<dbReference type="InterPro" id="IPR029044">
    <property type="entry name" value="Nucleotide-diphossugar_trans"/>
</dbReference>
<sequence length="584" mass="67892">MNNELISIIVPIYNTEKYLRQCLDSIINQTYANFEVLLVNDGSTDLSGMICQEYVENDSRFRYFEKENGGVSSARNLGLERSGGAYITFIDSDDWVESNHLEALLKGIKENNTDIAVSKHKSFNTEDGLFYFPAYSNQSQNDLCIKKKQIRPFLELFPKLNYLTHDFACIASKLFKKSLTQNLFLDEKLTQSEDLDYFFKLYLRAESIVYIDEVTYIYVQHGQNASHHPSEASALCDIKVHWNMLDFINELNIPNYYYLERIKHLLSYWKDSFPDSKDIKVYETMVTNLENDITYPRPLISLIVPIYNVENYLRMCLDSIANQTYSNIEVLLVNDGSPDGSAAICQEFVAKDSRFRYIEKENGGLSDARNAGIAEAEGEFLSFIDSDDWIEPTYVEDLYRAALLNDAEVVVSNYQEFHQERNVYLIHLFEDYYESHYSGEELIQQLPLLERRDLSFKTSWGILFARRLFDIISFPKGKIIEDTRTNYRLFAESCRSTYIHKALYNHRVGVDSISSRVTEKLLVDVLDCLMERMAVYAIKGWNVADERENVLTNLKMRYNQAKEAGLQSTEIFKRYAELLYLLSD</sequence>
<feature type="domain" description="Glycosyltransferase 2-like" evidence="3">
    <location>
        <begin position="301"/>
        <end position="433"/>
    </location>
</feature>
<dbReference type="GO" id="GO:0016757">
    <property type="term" value="F:glycosyltransferase activity"/>
    <property type="evidence" value="ECO:0007669"/>
    <property type="project" value="UniProtKB-KW"/>
</dbReference>
<dbReference type="Pfam" id="PF00535">
    <property type="entry name" value="Glycos_transf_2"/>
    <property type="match status" value="2"/>
</dbReference>
<dbReference type="PATRIC" id="fig|28037.95.peg.1641"/>
<reference evidence="4 5" key="1">
    <citation type="submission" date="2014-05" db="EMBL/GenBank/DDBJ databases">
        <authorList>
            <person name="Daugherty S.C."/>
            <person name="Tallon L.J."/>
            <person name="Sadzewicz L."/>
            <person name="Kilian M."/>
            <person name="Tettelin H."/>
        </authorList>
    </citation>
    <scope>NUCLEOTIDE SEQUENCE [LARGE SCALE GENOMIC DNA]</scope>
    <source>
        <strain evidence="4 5">SK629</strain>
    </source>
</reference>
<comment type="caution">
    <text evidence="4">The sequence shown here is derived from an EMBL/GenBank/DDBJ whole genome shotgun (WGS) entry which is preliminary data.</text>
</comment>
<dbReference type="AlphaFoldDB" id="A0A081PWK7"/>
<dbReference type="InterPro" id="IPR001173">
    <property type="entry name" value="Glyco_trans_2-like"/>
</dbReference>
<dbReference type="PANTHER" id="PTHR22916">
    <property type="entry name" value="GLYCOSYLTRANSFERASE"/>
    <property type="match status" value="1"/>
</dbReference>
<dbReference type="PANTHER" id="PTHR22916:SF51">
    <property type="entry name" value="GLYCOSYLTRANSFERASE EPSH-RELATED"/>
    <property type="match status" value="1"/>
</dbReference>
<evidence type="ECO:0000313" key="5">
    <source>
        <dbReference type="Proteomes" id="UP000028090"/>
    </source>
</evidence>
<dbReference type="Gene3D" id="3.90.550.10">
    <property type="entry name" value="Spore Coat Polysaccharide Biosynthesis Protein SpsA, Chain A"/>
    <property type="match status" value="2"/>
</dbReference>
<dbReference type="CDD" id="cd00761">
    <property type="entry name" value="Glyco_tranf_GTA_type"/>
    <property type="match status" value="2"/>
</dbReference>
<dbReference type="RefSeq" id="WP_080710270.1">
    <property type="nucleotide sequence ID" value="NZ_JPFU01000013.1"/>
</dbReference>
<keyword evidence="1" id="KW-0328">Glycosyltransferase</keyword>